<protein>
    <recommendedName>
        <fullName evidence="1">SnoaL-like domain-containing protein</fullName>
    </recommendedName>
</protein>
<comment type="caution">
    <text evidence="2">The sequence shown here is derived from an EMBL/GenBank/DDBJ whole genome shotgun (WGS) entry which is preliminary data.</text>
</comment>
<organism evidence="2 3">
    <name type="scientific">Pseudonocardia xishanensis</name>
    <dbReference type="NCBI Taxonomy" id="630995"/>
    <lineage>
        <taxon>Bacteria</taxon>
        <taxon>Bacillati</taxon>
        <taxon>Actinomycetota</taxon>
        <taxon>Actinomycetes</taxon>
        <taxon>Pseudonocardiales</taxon>
        <taxon>Pseudonocardiaceae</taxon>
        <taxon>Pseudonocardia</taxon>
    </lineage>
</organism>
<evidence type="ECO:0000313" key="3">
    <source>
        <dbReference type="Proteomes" id="UP001501598"/>
    </source>
</evidence>
<dbReference type="Proteomes" id="UP001501598">
    <property type="component" value="Unassembled WGS sequence"/>
</dbReference>
<keyword evidence="3" id="KW-1185">Reference proteome</keyword>
<dbReference type="Pfam" id="PF12680">
    <property type="entry name" value="SnoaL_2"/>
    <property type="match status" value="1"/>
</dbReference>
<name>A0ABP8RP94_9PSEU</name>
<evidence type="ECO:0000259" key="1">
    <source>
        <dbReference type="Pfam" id="PF12680"/>
    </source>
</evidence>
<dbReference type="InterPro" id="IPR037401">
    <property type="entry name" value="SnoaL-like"/>
</dbReference>
<evidence type="ECO:0000313" key="2">
    <source>
        <dbReference type="EMBL" id="GAA4544127.1"/>
    </source>
</evidence>
<accession>A0ABP8RP94</accession>
<dbReference type="SUPFAM" id="SSF54427">
    <property type="entry name" value="NTF2-like"/>
    <property type="match status" value="1"/>
</dbReference>
<proteinExistence type="predicted"/>
<dbReference type="PANTHER" id="PTHR41252">
    <property type="entry name" value="BLR2505 PROTEIN"/>
    <property type="match status" value="1"/>
</dbReference>
<sequence>MGTEDTRALVERFNQARADNDAETIAALLAEDVEWHPPAGIRARPFRGRERVTRSLTGGNTSGVLDVASIERTILDVIVDGDSAVVRQLMTATRLDGEPYCNDYCWVYTFSDGRITQMVEYGDTLLTARAGFVPLEAPAPPKEEGQS</sequence>
<dbReference type="RefSeq" id="WP_345415473.1">
    <property type="nucleotide sequence ID" value="NZ_BAABGT010000029.1"/>
</dbReference>
<dbReference type="EMBL" id="BAABGT010000029">
    <property type="protein sequence ID" value="GAA4544127.1"/>
    <property type="molecule type" value="Genomic_DNA"/>
</dbReference>
<feature type="domain" description="SnoaL-like" evidence="1">
    <location>
        <begin position="10"/>
        <end position="117"/>
    </location>
</feature>
<gene>
    <name evidence="2" type="ORF">GCM10023175_21760</name>
</gene>
<reference evidence="3" key="1">
    <citation type="journal article" date="2019" name="Int. J. Syst. Evol. Microbiol.">
        <title>The Global Catalogue of Microorganisms (GCM) 10K type strain sequencing project: providing services to taxonomists for standard genome sequencing and annotation.</title>
        <authorList>
            <consortium name="The Broad Institute Genomics Platform"/>
            <consortium name="The Broad Institute Genome Sequencing Center for Infectious Disease"/>
            <person name="Wu L."/>
            <person name="Ma J."/>
        </authorList>
    </citation>
    <scope>NUCLEOTIDE SEQUENCE [LARGE SCALE GENOMIC DNA]</scope>
    <source>
        <strain evidence="3">JCM 17906</strain>
    </source>
</reference>
<dbReference type="Gene3D" id="3.10.450.50">
    <property type="match status" value="1"/>
</dbReference>
<dbReference type="InterPro" id="IPR032710">
    <property type="entry name" value="NTF2-like_dom_sf"/>
</dbReference>
<dbReference type="PANTHER" id="PTHR41252:SF1">
    <property type="entry name" value="BLR2505 PROTEIN"/>
    <property type="match status" value="1"/>
</dbReference>